<dbReference type="EMBL" id="SJPM01000014">
    <property type="protein sequence ID" value="TWT91646.1"/>
    <property type="molecule type" value="Genomic_DNA"/>
</dbReference>
<organism evidence="1 2">
    <name type="scientific">Neorhodopirellula pilleata</name>
    <dbReference type="NCBI Taxonomy" id="2714738"/>
    <lineage>
        <taxon>Bacteria</taxon>
        <taxon>Pseudomonadati</taxon>
        <taxon>Planctomycetota</taxon>
        <taxon>Planctomycetia</taxon>
        <taxon>Pirellulales</taxon>
        <taxon>Pirellulaceae</taxon>
        <taxon>Neorhodopirellula</taxon>
    </lineage>
</organism>
<evidence type="ECO:0000313" key="1">
    <source>
        <dbReference type="EMBL" id="TWT91646.1"/>
    </source>
</evidence>
<dbReference type="Proteomes" id="UP000316213">
    <property type="component" value="Unassembled WGS sequence"/>
</dbReference>
<dbReference type="RefSeq" id="WP_146581053.1">
    <property type="nucleotide sequence ID" value="NZ_SJPM01000014.1"/>
</dbReference>
<name>A0A5C5ZWZ4_9BACT</name>
<dbReference type="OrthoDB" id="212358at2"/>
<keyword evidence="2" id="KW-1185">Reference proteome</keyword>
<evidence type="ECO:0008006" key="3">
    <source>
        <dbReference type="Google" id="ProtNLM"/>
    </source>
</evidence>
<protein>
    <recommendedName>
        <fullName evidence="3">HD domain-containing protein</fullName>
    </recommendedName>
</protein>
<gene>
    <name evidence="1" type="ORF">Pla100_50380</name>
</gene>
<proteinExistence type="predicted"/>
<sequence length="194" mass="22409">MTNYEEILNCIQSEPAYQANLEWGKPRSGHPEGSIRQHIMELEHNLGRLRPKLSDDEFWKLRVLIHTHDTFKPDASSGVAIVDPNSHASLARKFLERYVKDRDLLTIVQFHDEPFALWKKYRYGGDHSERKRQLLEVIDDWDLLLAFLIVDGCTAGKSTEPLEWFFAEIEHEVESKVDATWIQIAANHGLGSES</sequence>
<comment type="caution">
    <text evidence="1">The sequence shown here is derived from an EMBL/GenBank/DDBJ whole genome shotgun (WGS) entry which is preliminary data.</text>
</comment>
<evidence type="ECO:0000313" key="2">
    <source>
        <dbReference type="Proteomes" id="UP000316213"/>
    </source>
</evidence>
<reference evidence="1 2" key="1">
    <citation type="submission" date="2019-02" db="EMBL/GenBank/DDBJ databases">
        <title>Deep-cultivation of Planctomycetes and their phenomic and genomic characterization uncovers novel biology.</title>
        <authorList>
            <person name="Wiegand S."/>
            <person name="Jogler M."/>
            <person name="Boedeker C."/>
            <person name="Pinto D."/>
            <person name="Vollmers J."/>
            <person name="Rivas-Marin E."/>
            <person name="Kohn T."/>
            <person name="Peeters S.H."/>
            <person name="Heuer A."/>
            <person name="Rast P."/>
            <person name="Oberbeckmann S."/>
            <person name="Bunk B."/>
            <person name="Jeske O."/>
            <person name="Meyerdierks A."/>
            <person name="Storesund J.E."/>
            <person name="Kallscheuer N."/>
            <person name="Luecker S."/>
            <person name="Lage O.M."/>
            <person name="Pohl T."/>
            <person name="Merkel B.J."/>
            <person name="Hornburger P."/>
            <person name="Mueller R.-W."/>
            <person name="Bruemmer F."/>
            <person name="Labrenz M."/>
            <person name="Spormann A.M."/>
            <person name="Op Den Camp H."/>
            <person name="Overmann J."/>
            <person name="Amann R."/>
            <person name="Jetten M.S.M."/>
            <person name="Mascher T."/>
            <person name="Medema M.H."/>
            <person name="Devos D.P."/>
            <person name="Kaster A.-K."/>
            <person name="Ovreas L."/>
            <person name="Rohde M."/>
            <person name="Galperin M.Y."/>
            <person name="Jogler C."/>
        </authorList>
    </citation>
    <scope>NUCLEOTIDE SEQUENCE [LARGE SCALE GENOMIC DNA]</scope>
    <source>
        <strain evidence="1 2">Pla100</strain>
    </source>
</reference>
<dbReference type="AlphaFoldDB" id="A0A5C5ZWZ4"/>
<accession>A0A5C5ZWZ4</accession>